<evidence type="ECO:0000313" key="3">
    <source>
        <dbReference type="Proteomes" id="UP001151133"/>
    </source>
</evidence>
<evidence type="ECO:0000313" key="2">
    <source>
        <dbReference type="EMBL" id="MCV9933676.1"/>
    </source>
</evidence>
<keyword evidence="1" id="KW-0732">Signal</keyword>
<reference evidence="2" key="1">
    <citation type="submission" date="2022-10" db="EMBL/GenBank/DDBJ databases">
        <title>Two novel species of Flavobacterium.</title>
        <authorList>
            <person name="Liu Q."/>
            <person name="Xin Y.-H."/>
        </authorList>
    </citation>
    <scope>NUCLEOTIDE SEQUENCE</scope>
    <source>
        <strain evidence="2">LS1R47</strain>
    </source>
</reference>
<organism evidence="2 3">
    <name type="scientific">Flavobacterium frigoritolerans</name>
    <dbReference type="NCBI Taxonomy" id="2987686"/>
    <lineage>
        <taxon>Bacteria</taxon>
        <taxon>Pseudomonadati</taxon>
        <taxon>Bacteroidota</taxon>
        <taxon>Flavobacteriia</taxon>
        <taxon>Flavobacteriales</taxon>
        <taxon>Flavobacteriaceae</taxon>
        <taxon>Flavobacterium</taxon>
    </lineage>
</organism>
<sequence>MNTYYKLIVLLIFTSTSYAQQMSENLYVDKAWVNEYEVWSDFNYEGQIVISPITEEGGLRISNYDFLFDFCDGKAKFSNKQSYTVAEFSHPRKIKTTKDKQGIVNSTYEGTLIFQNDKDYYSVIAIVTILQKNSVLGLKMHLKDKSKEYAFSFKPSN</sequence>
<evidence type="ECO:0000256" key="1">
    <source>
        <dbReference type="SAM" id="SignalP"/>
    </source>
</evidence>
<dbReference type="EMBL" id="JAOZEV010000013">
    <property type="protein sequence ID" value="MCV9933676.1"/>
    <property type="molecule type" value="Genomic_DNA"/>
</dbReference>
<gene>
    <name evidence="2" type="ORF">OIU80_15440</name>
</gene>
<accession>A0A9X2ZLG5</accession>
<dbReference type="RefSeq" id="WP_264287884.1">
    <property type="nucleotide sequence ID" value="NZ_JAOZEV010000013.1"/>
</dbReference>
<evidence type="ECO:0008006" key="4">
    <source>
        <dbReference type="Google" id="ProtNLM"/>
    </source>
</evidence>
<proteinExistence type="predicted"/>
<comment type="caution">
    <text evidence="2">The sequence shown here is derived from an EMBL/GenBank/DDBJ whole genome shotgun (WGS) entry which is preliminary data.</text>
</comment>
<dbReference type="Proteomes" id="UP001151133">
    <property type="component" value="Unassembled WGS sequence"/>
</dbReference>
<name>A0A9X2ZLG5_9FLAO</name>
<feature type="signal peptide" evidence="1">
    <location>
        <begin position="1"/>
        <end position="19"/>
    </location>
</feature>
<feature type="chain" id="PRO_5040981938" description="DUF4251 domain-containing protein" evidence="1">
    <location>
        <begin position="20"/>
        <end position="157"/>
    </location>
</feature>
<dbReference type="AlphaFoldDB" id="A0A9X2ZLG5"/>
<keyword evidence="3" id="KW-1185">Reference proteome</keyword>
<protein>
    <recommendedName>
        <fullName evidence="4">DUF4251 domain-containing protein</fullName>
    </recommendedName>
</protein>